<evidence type="ECO:0000256" key="1">
    <source>
        <dbReference type="SAM" id="MobiDB-lite"/>
    </source>
</evidence>
<dbReference type="EMBL" id="JACHIN010000009">
    <property type="protein sequence ID" value="MBB5081038.1"/>
    <property type="molecule type" value="Genomic_DNA"/>
</dbReference>
<feature type="region of interest" description="Disordered" evidence="1">
    <location>
        <begin position="170"/>
        <end position="198"/>
    </location>
</feature>
<evidence type="ECO:0000313" key="2">
    <source>
        <dbReference type="EMBL" id="MBB5081038.1"/>
    </source>
</evidence>
<comment type="caution">
    <text evidence="2">The sequence shown here is derived from an EMBL/GenBank/DDBJ whole genome shotgun (WGS) entry which is preliminary data.</text>
</comment>
<reference evidence="2 3" key="1">
    <citation type="submission" date="2020-08" db="EMBL/GenBank/DDBJ databases">
        <title>Genomic Encyclopedia of Type Strains, Phase IV (KMG-IV): sequencing the most valuable type-strain genomes for metagenomic binning, comparative biology and taxonomic classification.</title>
        <authorList>
            <person name="Goeker M."/>
        </authorList>
    </citation>
    <scope>NUCLEOTIDE SEQUENCE [LARGE SCALE GENOMIC DNA]</scope>
    <source>
        <strain evidence="2 3">DSM 45385</strain>
    </source>
</reference>
<accession>A0A7W8EIY3</accession>
<keyword evidence="3" id="KW-1185">Reference proteome</keyword>
<evidence type="ECO:0008006" key="4">
    <source>
        <dbReference type="Google" id="ProtNLM"/>
    </source>
</evidence>
<gene>
    <name evidence="2" type="ORF">HNR40_006527</name>
</gene>
<protein>
    <recommendedName>
        <fullName evidence="4">Type II toxin-antitoxin system HicB family antitoxin</fullName>
    </recommendedName>
</protein>
<dbReference type="RefSeq" id="WP_184967996.1">
    <property type="nucleotide sequence ID" value="NZ_JACHIN010000009.1"/>
</dbReference>
<organism evidence="2 3">
    <name type="scientific">Nonomuraea endophytica</name>
    <dbReference type="NCBI Taxonomy" id="714136"/>
    <lineage>
        <taxon>Bacteria</taxon>
        <taxon>Bacillati</taxon>
        <taxon>Actinomycetota</taxon>
        <taxon>Actinomycetes</taxon>
        <taxon>Streptosporangiales</taxon>
        <taxon>Streptosporangiaceae</taxon>
        <taxon>Nonomuraea</taxon>
    </lineage>
</organism>
<evidence type="ECO:0000313" key="3">
    <source>
        <dbReference type="Proteomes" id="UP000568380"/>
    </source>
</evidence>
<proteinExistence type="predicted"/>
<dbReference type="AlphaFoldDB" id="A0A7W8EIY3"/>
<dbReference type="Proteomes" id="UP000568380">
    <property type="component" value="Unassembled WGS sequence"/>
</dbReference>
<sequence length="198" mass="21886">MSERDIYTITATRSDGWWALTISGPGLKRAYPTQVKRLEQAEEMARDLVATMLDTEPDKIDADFCVRVADEEIARVLETTLRARLAAELIRQQDAEATRTIVAALANRGYVHRDIGFLLGMSHQAISKLLDESAVTQLLTSPPGTLPLSPEVIAALEVLAEHSNVPDKGKLRLIRRPGGTTPSEARPTRRREGTRHPV</sequence>
<name>A0A7W8EIY3_9ACTN</name>
<feature type="compositionally biased region" description="Basic and acidic residues" evidence="1">
    <location>
        <begin position="186"/>
        <end position="198"/>
    </location>
</feature>